<protein>
    <submittedName>
        <fullName evidence="2">Uncharacterized protein</fullName>
    </submittedName>
</protein>
<accession>A0A0E9R8Y9</accession>
<name>A0A0E9R8Y9_ANGAN</name>
<keyword evidence="1" id="KW-1133">Transmembrane helix</keyword>
<dbReference type="AlphaFoldDB" id="A0A0E9R8Y9"/>
<evidence type="ECO:0000313" key="2">
    <source>
        <dbReference type="EMBL" id="JAH24945.1"/>
    </source>
</evidence>
<sequence length="59" mass="7213">MRCRRWVSWYRLAFAVHTCYNIFIKSVALRHIWAQSSRNVTNTLNVLYVRRCALLLMFY</sequence>
<keyword evidence="1" id="KW-0812">Transmembrane</keyword>
<keyword evidence="1" id="KW-0472">Membrane</keyword>
<dbReference type="EMBL" id="GBXM01083632">
    <property type="protein sequence ID" value="JAH24945.1"/>
    <property type="molecule type" value="Transcribed_RNA"/>
</dbReference>
<reference evidence="2" key="2">
    <citation type="journal article" date="2015" name="Fish Shellfish Immunol.">
        <title>Early steps in the European eel (Anguilla anguilla)-Vibrio vulnificus interaction in the gills: Role of the RtxA13 toxin.</title>
        <authorList>
            <person name="Callol A."/>
            <person name="Pajuelo D."/>
            <person name="Ebbesson L."/>
            <person name="Teles M."/>
            <person name="MacKenzie S."/>
            <person name="Amaro C."/>
        </authorList>
    </citation>
    <scope>NUCLEOTIDE SEQUENCE</scope>
</reference>
<reference evidence="2" key="1">
    <citation type="submission" date="2014-11" db="EMBL/GenBank/DDBJ databases">
        <authorList>
            <person name="Amaro Gonzalez C."/>
        </authorList>
    </citation>
    <scope>NUCLEOTIDE SEQUENCE</scope>
</reference>
<evidence type="ECO:0000256" key="1">
    <source>
        <dbReference type="SAM" id="Phobius"/>
    </source>
</evidence>
<proteinExistence type="predicted"/>
<organism evidence="2">
    <name type="scientific">Anguilla anguilla</name>
    <name type="common">European freshwater eel</name>
    <name type="synonym">Muraena anguilla</name>
    <dbReference type="NCBI Taxonomy" id="7936"/>
    <lineage>
        <taxon>Eukaryota</taxon>
        <taxon>Metazoa</taxon>
        <taxon>Chordata</taxon>
        <taxon>Craniata</taxon>
        <taxon>Vertebrata</taxon>
        <taxon>Euteleostomi</taxon>
        <taxon>Actinopterygii</taxon>
        <taxon>Neopterygii</taxon>
        <taxon>Teleostei</taxon>
        <taxon>Anguilliformes</taxon>
        <taxon>Anguillidae</taxon>
        <taxon>Anguilla</taxon>
    </lineage>
</organism>
<feature type="transmembrane region" description="Helical" evidence="1">
    <location>
        <begin position="12"/>
        <end position="33"/>
    </location>
</feature>